<comment type="caution">
    <text evidence="2">The sequence shown here is derived from an EMBL/GenBank/DDBJ whole genome shotgun (WGS) entry which is preliminary data.</text>
</comment>
<dbReference type="EMBL" id="JNBS01003458">
    <property type="protein sequence ID" value="OQR86980.1"/>
    <property type="molecule type" value="Genomic_DNA"/>
</dbReference>
<feature type="domain" description="Serine-threonine/tyrosine-protein kinase catalytic" evidence="1">
    <location>
        <begin position="65"/>
        <end position="117"/>
    </location>
</feature>
<dbReference type="OrthoDB" id="1100386at2759"/>
<reference evidence="2 3" key="1">
    <citation type="journal article" date="2014" name="Genome Biol. Evol.">
        <title>The secreted proteins of Achlya hypogyna and Thraustotheca clavata identify the ancestral oomycete secretome and reveal gene acquisitions by horizontal gene transfer.</title>
        <authorList>
            <person name="Misner I."/>
            <person name="Blouin N."/>
            <person name="Leonard G."/>
            <person name="Richards T.A."/>
            <person name="Lane C.E."/>
        </authorList>
    </citation>
    <scope>NUCLEOTIDE SEQUENCE [LARGE SCALE GENOMIC DNA]</scope>
    <source>
        <strain evidence="2 3">ATCC 34112</strain>
    </source>
</reference>
<dbReference type="Gene3D" id="3.30.200.20">
    <property type="entry name" value="Phosphorylase Kinase, domain 1"/>
    <property type="match status" value="1"/>
</dbReference>
<name>A0A1V9YMN2_9STRA</name>
<dbReference type="Pfam" id="PF07714">
    <property type="entry name" value="PK_Tyr_Ser-Thr"/>
    <property type="match status" value="1"/>
</dbReference>
<proteinExistence type="predicted"/>
<dbReference type="InterPro" id="IPR001245">
    <property type="entry name" value="Ser-Thr/Tyr_kinase_cat_dom"/>
</dbReference>
<dbReference type="Proteomes" id="UP000243217">
    <property type="component" value="Unassembled WGS sequence"/>
</dbReference>
<dbReference type="SUPFAM" id="SSF56112">
    <property type="entry name" value="Protein kinase-like (PK-like)"/>
    <property type="match status" value="1"/>
</dbReference>
<evidence type="ECO:0000313" key="3">
    <source>
        <dbReference type="Proteomes" id="UP000243217"/>
    </source>
</evidence>
<feature type="non-terminal residue" evidence="2">
    <location>
        <position position="138"/>
    </location>
</feature>
<protein>
    <recommendedName>
        <fullName evidence="1">Serine-threonine/tyrosine-protein kinase catalytic domain-containing protein</fullName>
    </recommendedName>
</protein>
<evidence type="ECO:0000313" key="2">
    <source>
        <dbReference type="EMBL" id="OQR86980.1"/>
    </source>
</evidence>
<dbReference type="STRING" id="74557.A0A1V9YMN2"/>
<evidence type="ECO:0000259" key="1">
    <source>
        <dbReference type="Pfam" id="PF07714"/>
    </source>
</evidence>
<keyword evidence="3" id="KW-1185">Reference proteome</keyword>
<sequence>TGLIIGCVVGGFAVIGGTYYRGEYTGNGTANGTITETQGSEYSEMGLIVEELRVHKLDLADLKVTAKKPLASGAFGEVWLGTYLEEKVAIKRIKDRCIESVKKFIEEMNHVVRVEKDDAIPFAAKSRLWERFYWQVLK</sequence>
<gene>
    <name evidence="2" type="ORF">THRCLA_22942</name>
</gene>
<dbReference type="InterPro" id="IPR011009">
    <property type="entry name" value="Kinase-like_dom_sf"/>
</dbReference>
<dbReference type="GO" id="GO:0004672">
    <property type="term" value="F:protein kinase activity"/>
    <property type="evidence" value="ECO:0007669"/>
    <property type="project" value="InterPro"/>
</dbReference>
<organism evidence="2 3">
    <name type="scientific">Thraustotheca clavata</name>
    <dbReference type="NCBI Taxonomy" id="74557"/>
    <lineage>
        <taxon>Eukaryota</taxon>
        <taxon>Sar</taxon>
        <taxon>Stramenopiles</taxon>
        <taxon>Oomycota</taxon>
        <taxon>Saprolegniomycetes</taxon>
        <taxon>Saprolegniales</taxon>
        <taxon>Achlyaceae</taxon>
        <taxon>Thraustotheca</taxon>
    </lineage>
</organism>
<dbReference type="AlphaFoldDB" id="A0A1V9YMN2"/>
<feature type="non-terminal residue" evidence="2">
    <location>
        <position position="1"/>
    </location>
</feature>
<accession>A0A1V9YMN2</accession>